<proteinExistence type="predicted"/>
<feature type="region of interest" description="Disordered" evidence="1">
    <location>
        <begin position="1"/>
        <end position="39"/>
    </location>
</feature>
<dbReference type="EMBL" id="UINC01048016">
    <property type="protein sequence ID" value="SVB58023.1"/>
    <property type="molecule type" value="Genomic_DNA"/>
</dbReference>
<gene>
    <name evidence="2" type="ORF">METZ01_LOCUS210877</name>
</gene>
<accession>A0A382F743</accession>
<feature type="compositionally biased region" description="Basic and acidic residues" evidence="1">
    <location>
        <begin position="28"/>
        <end position="39"/>
    </location>
</feature>
<organism evidence="2">
    <name type="scientific">marine metagenome</name>
    <dbReference type="NCBI Taxonomy" id="408172"/>
    <lineage>
        <taxon>unclassified sequences</taxon>
        <taxon>metagenomes</taxon>
        <taxon>ecological metagenomes</taxon>
    </lineage>
</organism>
<protein>
    <submittedName>
        <fullName evidence="2">Uncharacterized protein</fullName>
    </submittedName>
</protein>
<evidence type="ECO:0000313" key="2">
    <source>
        <dbReference type="EMBL" id="SVB58023.1"/>
    </source>
</evidence>
<name>A0A382F743_9ZZZZ</name>
<evidence type="ECO:0000256" key="1">
    <source>
        <dbReference type="SAM" id="MobiDB-lite"/>
    </source>
</evidence>
<reference evidence="2" key="1">
    <citation type="submission" date="2018-05" db="EMBL/GenBank/DDBJ databases">
        <authorList>
            <person name="Lanie J.A."/>
            <person name="Ng W.-L."/>
            <person name="Kazmierczak K.M."/>
            <person name="Andrzejewski T.M."/>
            <person name="Davidsen T.M."/>
            <person name="Wayne K.J."/>
            <person name="Tettelin H."/>
            <person name="Glass J.I."/>
            <person name="Rusch D."/>
            <person name="Podicherti R."/>
            <person name="Tsui H.-C.T."/>
            <person name="Winkler M.E."/>
        </authorList>
    </citation>
    <scope>NUCLEOTIDE SEQUENCE</scope>
</reference>
<sequence>MLFNHILHNSPLPTKERSSENCSSGCRVHQEPLSRSEGL</sequence>
<feature type="non-terminal residue" evidence="2">
    <location>
        <position position="39"/>
    </location>
</feature>
<dbReference type="AlphaFoldDB" id="A0A382F743"/>